<gene>
    <name evidence="1" type="ORF">Tco_1121264</name>
</gene>
<protein>
    <submittedName>
        <fullName evidence="1">Uncharacterized protein</fullName>
    </submittedName>
</protein>
<name>A0ABQ5IXE3_9ASTR</name>
<keyword evidence="2" id="KW-1185">Reference proteome</keyword>
<sequence length="84" mass="9009">MFKATESEIKGNICSGNGVSDRKLVGAHNRAGNANAVGEAADAIEPKRMSSSLFGLRELYTFCLVETMATPFDAECKINQPVQT</sequence>
<organism evidence="1 2">
    <name type="scientific">Tanacetum coccineum</name>
    <dbReference type="NCBI Taxonomy" id="301880"/>
    <lineage>
        <taxon>Eukaryota</taxon>
        <taxon>Viridiplantae</taxon>
        <taxon>Streptophyta</taxon>
        <taxon>Embryophyta</taxon>
        <taxon>Tracheophyta</taxon>
        <taxon>Spermatophyta</taxon>
        <taxon>Magnoliopsida</taxon>
        <taxon>eudicotyledons</taxon>
        <taxon>Gunneridae</taxon>
        <taxon>Pentapetalae</taxon>
        <taxon>asterids</taxon>
        <taxon>campanulids</taxon>
        <taxon>Asterales</taxon>
        <taxon>Asteraceae</taxon>
        <taxon>Asteroideae</taxon>
        <taxon>Anthemideae</taxon>
        <taxon>Anthemidinae</taxon>
        <taxon>Tanacetum</taxon>
    </lineage>
</organism>
<comment type="caution">
    <text evidence="1">The sequence shown here is derived from an EMBL/GenBank/DDBJ whole genome shotgun (WGS) entry which is preliminary data.</text>
</comment>
<reference evidence="1" key="1">
    <citation type="journal article" date="2022" name="Int. J. Mol. Sci.">
        <title>Draft Genome of Tanacetum Coccineum: Genomic Comparison of Closely Related Tanacetum-Family Plants.</title>
        <authorList>
            <person name="Yamashiro T."/>
            <person name="Shiraishi A."/>
            <person name="Nakayama K."/>
            <person name="Satake H."/>
        </authorList>
    </citation>
    <scope>NUCLEOTIDE SEQUENCE</scope>
</reference>
<accession>A0ABQ5IXE3</accession>
<reference evidence="1" key="2">
    <citation type="submission" date="2022-01" db="EMBL/GenBank/DDBJ databases">
        <authorList>
            <person name="Yamashiro T."/>
            <person name="Shiraishi A."/>
            <person name="Satake H."/>
            <person name="Nakayama K."/>
        </authorList>
    </citation>
    <scope>NUCLEOTIDE SEQUENCE</scope>
</reference>
<evidence type="ECO:0000313" key="1">
    <source>
        <dbReference type="EMBL" id="GJU04834.1"/>
    </source>
</evidence>
<proteinExistence type="predicted"/>
<dbReference type="EMBL" id="BQNB010021288">
    <property type="protein sequence ID" value="GJU04834.1"/>
    <property type="molecule type" value="Genomic_DNA"/>
</dbReference>
<dbReference type="Proteomes" id="UP001151760">
    <property type="component" value="Unassembled WGS sequence"/>
</dbReference>
<evidence type="ECO:0000313" key="2">
    <source>
        <dbReference type="Proteomes" id="UP001151760"/>
    </source>
</evidence>